<organism evidence="2 3">
    <name type="scientific">Hydra vulgaris</name>
    <name type="common">Hydra</name>
    <name type="synonym">Hydra attenuata</name>
    <dbReference type="NCBI Taxonomy" id="6087"/>
    <lineage>
        <taxon>Eukaryota</taxon>
        <taxon>Metazoa</taxon>
        <taxon>Cnidaria</taxon>
        <taxon>Hydrozoa</taxon>
        <taxon>Hydroidolina</taxon>
        <taxon>Anthoathecata</taxon>
        <taxon>Aplanulata</taxon>
        <taxon>Hydridae</taxon>
        <taxon>Hydra</taxon>
    </lineage>
</organism>
<dbReference type="SUPFAM" id="SSF63411">
    <property type="entry name" value="LuxS/MPP-like metallohydrolase"/>
    <property type="match status" value="4"/>
</dbReference>
<dbReference type="InterPro" id="IPR011765">
    <property type="entry name" value="Pept_M16_N"/>
</dbReference>
<protein>
    <submittedName>
        <fullName evidence="3">Uncharacterized protein C05D11.1 isoform X2</fullName>
    </submittedName>
</protein>
<dbReference type="Gene3D" id="3.30.830.10">
    <property type="entry name" value="Metalloenzyme, LuxS/M16 peptidase-like"/>
    <property type="match status" value="4"/>
</dbReference>
<dbReference type="GeneID" id="100205213"/>
<dbReference type="PANTHER" id="PTHR43016">
    <property type="entry name" value="PRESEQUENCE PROTEASE"/>
    <property type="match status" value="1"/>
</dbReference>
<feature type="domain" description="Peptidase M16C associated" evidence="1">
    <location>
        <begin position="453"/>
        <end position="717"/>
    </location>
</feature>
<dbReference type="Pfam" id="PF05193">
    <property type="entry name" value="Peptidase_M16_C"/>
    <property type="match status" value="1"/>
</dbReference>
<evidence type="ECO:0000313" key="2">
    <source>
        <dbReference type="Proteomes" id="UP001652625"/>
    </source>
</evidence>
<dbReference type="Pfam" id="PF08367">
    <property type="entry name" value="M16C_assoc"/>
    <property type="match status" value="1"/>
</dbReference>
<dbReference type="SMART" id="SM01264">
    <property type="entry name" value="M16C_associated"/>
    <property type="match status" value="1"/>
</dbReference>
<gene>
    <name evidence="3" type="primary">LOC100205213</name>
</gene>
<dbReference type="InterPro" id="IPR011249">
    <property type="entry name" value="Metalloenz_LuxS/M16"/>
</dbReference>
<keyword evidence="2" id="KW-1185">Reference proteome</keyword>
<dbReference type="Pfam" id="PF00675">
    <property type="entry name" value="Peptidase_M16"/>
    <property type="match status" value="1"/>
</dbReference>
<evidence type="ECO:0000259" key="1">
    <source>
        <dbReference type="SMART" id="SM01264"/>
    </source>
</evidence>
<dbReference type="RefSeq" id="XP_065646700.1">
    <property type="nucleotide sequence ID" value="XM_065790628.1"/>
</dbReference>
<dbReference type="Proteomes" id="UP001652625">
    <property type="component" value="Chromosome 02"/>
</dbReference>
<evidence type="ECO:0000313" key="3">
    <source>
        <dbReference type="RefSeq" id="XP_065646700.1"/>
    </source>
</evidence>
<sequence>MENYELLSTAVVSGIIPVKKYRSKQTGFTVCIGFVDGPIVNGYFCLATEAHDDDGLPHTLEHLIFMGSEEYPYKGMLDLFANRCLAQGTNAWTDTDHTCYTMTTAGSEGFLNLLPIYLDHVLYPTLTQSAYHTEVHHINGAGENAGVVYCEMQARENTGHSLTHLNFLRAMYPGKCGYKSETGGIMKNLRTTCSHEKVRKYHSEYYRADNLCLIITGKVNPEDVFRVIKPFEDKIISKANWETKERPWSGPVPPLEKECNEQHIIFPTDDESTGLVVMGWRGPNVLDYYGITALNILLIYLTESTISPLQRELVQCEEPMCGDVNVCMMENKESSFYILTDNVPKENIFLIKEKVLDICQNIANGNEAIDMERMVDVIHKAILEEMNALEDHPHDTLSHLVIGDFLFSAKNDDLQAYVNKVGRLKNLKQENADFWVELLKKYMVDQKMVVVVGEPSEELMKKMGDEEKMRLAAQADQLGPEGLEQMKKELEAAIKENEREPAKEIINSLPIPSPESLSFHQIDSFCNLAPPSNLELAEMFPINSIPCAFYVYNVNSLFTTLIAIIDTSNLSEDSRMLLPLYSEVLFESPIKKDGVIIPYEEVVKQIDRDTLNTNASIGVKGCRFSTGTYSNLLVITIKVENEKYIKGVEWLRDILYNLQFAPERLKVVANKILNGVANSKRDGSKVVRTLIKDMIYKKGNNISINNMVTQGHFLTQLLKNIETSPDKVINDFENLRAFLLTPSNFRVYVVSNINSLPANPNIIWQDMFFKDVPTVLDSLKEVQQDSIYKSNQLAKKIIGVGSVESAFFYQSSTAVDRYDHPDYPVILVFIEYLCGLEGPLWRQIRGLGLSYNYAIHCAPAVGTLTFILSKSTHVFNAYKKAKEVVEDFTSGRVCFDYGCIEAARSGAIFQIIEGETTIGNAVSQAILAEFKRIPSTFHRDLIAKISSVTADDLKRVGETYFTKLFDASFTTTALCCHPTKVKETVSAFSSIGVFFETVLSLDEEILKKLSN</sequence>
<reference evidence="3" key="2">
    <citation type="submission" date="2025-08" db="UniProtKB">
        <authorList>
            <consortium name="RefSeq"/>
        </authorList>
    </citation>
    <scope>IDENTIFICATION</scope>
</reference>
<proteinExistence type="predicted"/>
<accession>A0ABM4BCM7</accession>
<dbReference type="PANTHER" id="PTHR43016:SF16">
    <property type="entry name" value="METALLOPROTEASE, PUTATIVE (AFU_ORTHOLOGUE AFUA_4G07610)-RELATED"/>
    <property type="match status" value="1"/>
</dbReference>
<reference evidence="2" key="1">
    <citation type="submission" date="2025-05" db="UniProtKB">
        <authorList>
            <consortium name="RefSeq"/>
        </authorList>
    </citation>
    <scope>NUCLEOTIDE SEQUENCE [LARGE SCALE GENOMIC DNA]</scope>
</reference>
<dbReference type="InterPro" id="IPR013578">
    <property type="entry name" value="Peptidase_M16C_assoc"/>
</dbReference>
<name>A0ABM4BCM7_HYDVU</name>
<dbReference type="InterPro" id="IPR007863">
    <property type="entry name" value="Peptidase_M16_C"/>
</dbReference>